<dbReference type="OrthoDB" id="1021691at2759"/>
<dbReference type="InterPro" id="IPR036047">
    <property type="entry name" value="F-box-like_dom_sf"/>
</dbReference>
<dbReference type="Pfam" id="PF00646">
    <property type="entry name" value="F-box"/>
    <property type="match status" value="1"/>
</dbReference>
<feature type="domain" description="F-box" evidence="1">
    <location>
        <begin position="1"/>
        <end position="44"/>
    </location>
</feature>
<proteinExistence type="predicted"/>
<gene>
    <name evidence="2" type="ORF">C24_LOCUS13197</name>
</gene>
<dbReference type="AlphaFoldDB" id="A0A5S9XF85"/>
<dbReference type="ExpressionAtlas" id="A0A5S9XF85">
    <property type="expression patterns" value="baseline and differential"/>
</dbReference>
<dbReference type="PANTHER" id="PTHR47993:SF289">
    <property type="entry name" value="F-BOX ASSOCIATED UBIQUITINATION EFFECTOR FAMILY PROTEIN"/>
    <property type="match status" value="1"/>
</dbReference>
<accession>A0A5S9XF85</accession>
<dbReference type="PROSITE" id="PS50181">
    <property type="entry name" value="FBOX"/>
    <property type="match status" value="1"/>
</dbReference>
<sequence>MYNLPRDLSEEVLCRIPLTSLRPVRSTCKKWSTLSKCGSFAKKHLAQAKVLADAKEFMVVLMMNFRVYLMRVNLQNNVVESSSSSSSSSSCIKREAKLISLGDEEADISQVFHCDGLLLCISITESKTRLVVWNPYWGHTRLFEPTHQFNKFDSYSYALGYDKSRKSHKILRGITCLDPFKIYDFNSDLWRDLDVTPEWHLWQMLHGVSLKGNAYWFARENYTETMDTDHFFLLCFDFTSETFGPPLPLPFEFAVSEDTMSVSSVREEQLVVLYQPWDYLQLDIWVTSKIEPNAVSWNSKVFLSVSLKQLVGPQFQLTFGSFFIDEEKKVAVVFDKDYDNKRNIAYIFGVDGSFKAVDLGDSDRKCFPLVCSYVPSLVQLN</sequence>
<organism evidence="2 3">
    <name type="scientific">Arabidopsis thaliana</name>
    <name type="common">Mouse-ear cress</name>
    <dbReference type="NCBI Taxonomy" id="3702"/>
    <lineage>
        <taxon>Eukaryota</taxon>
        <taxon>Viridiplantae</taxon>
        <taxon>Streptophyta</taxon>
        <taxon>Embryophyta</taxon>
        <taxon>Tracheophyta</taxon>
        <taxon>Spermatophyta</taxon>
        <taxon>Magnoliopsida</taxon>
        <taxon>eudicotyledons</taxon>
        <taxon>Gunneridae</taxon>
        <taxon>Pentapetalae</taxon>
        <taxon>rosids</taxon>
        <taxon>malvids</taxon>
        <taxon>Brassicales</taxon>
        <taxon>Brassicaceae</taxon>
        <taxon>Camelineae</taxon>
        <taxon>Arabidopsis</taxon>
    </lineage>
</organism>
<dbReference type="Proteomes" id="UP000434276">
    <property type="component" value="Unassembled WGS sequence"/>
</dbReference>
<reference evidence="2 3" key="1">
    <citation type="submission" date="2019-12" db="EMBL/GenBank/DDBJ databases">
        <authorList>
            <person name="Jiao W.-B."/>
            <person name="Schneeberger K."/>
        </authorList>
    </citation>
    <scope>NUCLEOTIDE SEQUENCE [LARGE SCALE GENOMIC DNA]</scope>
    <source>
        <strain evidence="3">cv. C24</strain>
    </source>
</reference>
<name>A0A5S9XF85_ARATH</name>
<evidence type="ECO:0000313" key="2">
    <source>
        <dbReference type="EMBL" id="CAA0382978.1"/>
    </source>
</evidence>
<dbReference type="EMBL" id="CACSHJ010000089">
    <property type="protein sequence ID" value="CAA0382978.1"/>
    <property type="molecule type" value="Genomic_DNA"/>
</dbReference>
<dbReference type="InterPro" id="IPR017451">
    <property type="entry name" value="F-box-assoc_interact_dom"/>
</dbReference>
<dbReference type="Pfam" id="PF07734">
    <property type="entry name" value="FBA_1"/>
    <property type="match status" value="1"/>
</dbReference>
<dbReference type="SMART" id="SM00256">
    <property type="entry name" value="FBOX"/>
    <property type="match status" value="1"/>
</dbReference>
<dbReference type="InterPro" id="IPR006527">
    <property type="entry name" value="F-box-assoc_dom_typ1"/>
</dbReference>
<evidence type="ECO:0000259" key="1">
    <source>
        <dbReference type="PROSITE" id="PS50181"/>
    </source>
</evidence>
<dbReference type="NCBIfam" id="TIGR01640">
    <property type="entry name" value="F_box_assoc_1"/>
    <property type="match status" value="1"/>
</dbReference>
<dbReference type="InterPro" id="IPR001810">
    <property type="entry name" value="F-box_dom"/>
</dbReference>
<dbReference type="InterPro" id="IPR050233">
    <property type="entry name" value="A_thaliana_F-box"/>
</dbReference>
<dbReference type="PANTHER" id="PTHR47993">
    <property type="entry name" value="OS09G0372900 PROTEIN-RELATED"/>
    <property type="match status" value="1"/>
</dbReference>
<protein>
    <recommendedName>
        <fullName evidence="1">F-box domain-containing protein</fullName>
    </recommendedName>
</protein>
<dbReference type="SUPFAM" id="SSF81383">
    <property type="entry name" value="F-box domain"/>
    <property type="match status" value="1"/>
</dbReference>
<evidence type="ECO:0000313" key="3">
    <source>
        <dbReference type="Proteomes" id="UP000434276"/>
    </source>
</evidence>